<keyword evidence="3" id="KW-1133">Transmembrane helix</keyword>
<dbReference type="PRINTS" id="PR00922">
    <property type="entry name" value="DADACBPTASE3"/>
</dbReference>
<accession>A0ABU6KIQ2</accession>
<evidence type="ECO:0000256" key="2">
    <source>
        <dbReference type="ARBA" id="ARBA00022801"/>
    </source>
</evidence>
<dbReference type="PANTHER" id="PTHR30023:SF0">
    <property type="entry name" value="PENICILLIN-SENSITIVE CARBOXYPEPTIDASE A"/>
    <property type="match status" value="1"/>
</dbReference>
<dbReference type="InterPro" id="IPR000667">
    <property type="entry name" value="Peptidase_S13"/>
</dbReference>
<dbReference type="Gene3D" id="3.50.80.20">
    <property type="entry name" value="D-Ala-D-Ala carboxypeptidase C, peptidase S13"/>
    <property type="match status" value="1"/>
</dbReference>
<organism evidence="4 5">
    <name type="scientific">Virgibacillus tibetensis</name>
    <dbReference type="NCBI Taxonomy" id="3042313"/>
    <lineage>
        <taxon>Bacteria</taxon>
        <taxon>Bacillati</taxon>
        <taxon>Bacillota</taxon>
        <taxon>Bacilli</taxon>
        <taxon>Bacillales</taxon>
        <taxon>Bacillaceae</taxon>
        <taxon>Virgibacillus</taxon>
    </lineage>
</organism>
<comment type="caution">
    <text evidence="4">The sequence shown here is derived from an EMBL/GenBank/DDBJ whole genome shotgun (WGS) entry which is preliminary data.</text>
</comment>
<comment type="similarity">
    <text evidence="1">Belongs to the peptidase S13 family.</text>
</comment>
<protein>
    <submittedName>
        <fullName evidence="4">D-alanyl-D-alanine carboxypeptidase/D-alanyl-D-alanine-endopeptidase</fullName>
        <ecNumber evidence="4">3.4.16.4</ecNumber>
    </submittedName>
</protein>
<evidence type="ECO:0000256" key="1">
    <source>
        <dbReference type="ARBA" id="ARBA00006096"/>
    </source>
</evidence>
<name>A0ABU6KIQ2_9BACI</name>
<feature type="transmembrane region" description="Helical" evidence="3">
    <location>
        <begin position="6"/>
        <end position="25"/>
    </location>
</feature>
<dbReference type="EMBL" id="JARZFX010000011">
    <property type="protein sequence ID" value="MEC5425204.1"/>
    <property type="molecule type" value="Genomic_DNA"/>
</dbReference>
<keyword evidence="2 4" id="KW-0378">Hydrolase</keyword>
<dbReference type="GO" id="GO:0009002">
    <property type="term" value="F:serine-type D-Ala-D-Ala carboxypeptidase activity"/>
    <property type="evidence" value="ECO:0007669"/>
    <property type="project" value="UniProtKB-EC"/>
</dbReference>
<keyword evidence="3" id="KW-0472">Membrane</keyword>
<evidence type="ECO:0000313" key="4">
    <source>
        <dbReference type="EMBL" id="MEC5425204.1"/>
    </source>
</evidence>
<dbReference type="SUPFAM" id="SSF56601">
    <property type="entry name" value="beta-lactamase/transpeptidase-like"/>
    <property type="match status" value="1"/>
</dbReference>
<dbReference type="Proteomes" id="UP001335737">
    <property type="component" value="Unassembled WGS sequence"/>
</dbReference>
<reference evidence="4 5" key="1">
    <citation type="journal article" date="2024" name="Int. J. Syst. Evol. Microbiol.">
        <title>Virgibacillus tibetensis sp. nov., isolated from salt lake on the Tibetan Plateau of China.</title>
        <authorList>
            <person name="Phurbu D."/>
            <person name="Liu Z.-X."/>
            <person name="Wang R."/>
            <person name="Zheng Y.-Y."/>
            <person name="Liu H.-C."/>
            <person name="Zhou Y.-G."/>
            <person name="Yu Y.-J."/>
            <person name="Li A.-H."/>
        </authorList>
    </citation>
    <scope>NUCLEOTIDE SEQUENCE [LARGE SCALE GENOMIC DNA]</scope>
    <source>
        <strain evidence="4 5">C22-A2</strain>
    </source>
</reference>
<dbReference type="Gene3D" id="3.40.710.10">
    <property type="entry name" value="DD-peptidase/beta-lactamase superfamily"/>
    <property type="match status" value="2"/>
</dbReference>
<dbReference type="RefSeq" id="WP_327608756.1">
    <property type="nucleotide sequence ID" value="NZ_JARZFX010000011.1"/>
</dbReference>
<gene>
    <name evidence="4" type="primary">dacB</name>
    <name evidence="4" type="ORF">QGM71_17095</name>
</gene>
<dbReference type="Pfam" id="PF02113">
    <property type="entry name" value="Peptidase_S13"/>
    <property type="match status" value="1"/>
</dbReference>
<keyword evidence="4" id="KW-0121">Carboxypeptidase</keyword>
<keyword evidence="4" id="KW-0645">Protease</keyword>
<sequence length="508" mass="56630">MKKVMYMVGAIIILSLILIVASIFLKSNSKEAKDSGEVNKMNSQSKTEFNVVEDNKLKQNLRDYIQNEPKLKGALMGISIRESNTGEILFDNMGDIRLRPASNMKILTATAALSVLGENFTFPTMVQTDGKQRDDKLEGNLYLAGKGDPTLLPADYDYFAQELKAQGIETIEGDIIADDTWFDDVRLSPDMIWSDEHFYYGSQVSALTVSPNEDYDTGTVIVEIIPTKEGERPFVTVSPETAYIIIENTAITGAKNDEEDLKVEREHGGNTITIQGVIPVDSANQREWMAVWEPTNYALDLFQQALKKYEISWKGTVKTGQSPKQTTVLITHESMPLSELLIPFMKLSNNGIGEILVKEMGKRVRGEGSWEKGIEVLEEELQKLGVNIDTILIRDGSGISHVSSIPPNELSNLLFTIQNKEWFPEFLNSMPVAGKEDRMIGGTLRNRMHDHSVQAKTGTINGVSTLSGFLETNNGNKLVFSIMVNNLLDEDDGKLIEDKIIEIIVNDR</sequence>
<evidence type="ECO:0000313" key="5">
    <source>
        <dbReference type="Proteomes" id="UP001335737"/>
    </source>
</evidence>
<dbReference type="PANTHER" id="PTHR30023">
    <property type="entry name" value="D-ALANYL-D-ALANINE CARBOXYPEPTIDASE"/>
    <property type="match status" value="1"/>
</dbReference>
<evidence type="ECO:0000256" key="3">
    <source>
        <dbReference type="SAM" id="Phobius"/>
    </source>
</evidence>
<keyword evidence="3" id="KW-0812">Transmembrane</keyword>
<dbReference type="InterPro" id="IPR012338">
    <property type="entry name" value="Beta-lactam/transpept-like"/>
</dbReference>
<dbReference type="EC" id="3.4.16.4" evidence="4"/>
<proteinExistence type="inferred from homology"/>
<keyword evidence="5" id="KW-1185">Reference proteome</keyword>
<dbReference type="NCBIfam" id="TIGR00666">
    <property type="entry name" value="PBP4"/>
    <property type="match status" value="1"/>
</dbReference>